<feature type="compositionally biased region" description="Polar residues" evidence="1">
    <location>
        <begin position="360"/>
        <end position="413"/>
    </location>
</feature>
<feature type="compositionally biased region" description="Basic and acidic residues" evidence="1">
    <location>
        <begin position="533"/>
        <end position="542"/>
    </location>
</feature>
<feature type="compositionally biased region" description="Basic and acidic residues" evidence="1">
    <location>
        <begin position="277"/>
        <end position="304"/>
    </location>
</feature>
<feature type="compositionally biased region" description="Basic and acidic residues" evidence="1">
    <location>
        <begin position="509"/>
        <end position="524"/>
    </location>
</feature>
<feature type="compositionally biased region" description="Low complexity" evidence="1">
    <location>
        <begin position="651"/>
        <end position="664"/>
    </location>
</feature>
<accession>A0AAX4JSC6</accession>
<feature type="compositionally biased region" description="Low complexity" evidence="1">
    <location>
        <begin position="249"/>
        <end position="258"/>
    </location>
</feature>
<evidence type="ECO:0000313" key="3">
    <source>
        <dbReference type="Proteomes" id="UP001355207"/>
    </source>
</evidence>
<proteinExistence type="predicted"/>
<sequence>MTLLAKPSRSYANVDHNPDGLSGVGNTPYGSSSTSTTRKLLKKDTSKVEGGFKTYRPPLTETHLRRPLGYDPHPESHFAPLPPAFHLSSKHKKDAALAGQRAELEHILQPEYKSTYNYDMDGGDSSSIAGPSRHGGSSRTAGGLNLGLSDRKGKSAIGGSSLRPSTSISSFHNHQSSSNSNGLISNGNGERGVGGRKSGGLGGGVYIDSNGKLHDTEFDPFGHISEMSRAKSRRRSAFGSDRRKKDGDNSSSSSDSGSEVGGGGGGVDQNNGYLPRRSTDTGRLEREEEEIKKRLEMERKRLDDVSGYAAARRRSMMSERSGRPSTPSIRSSEDGGGINGYGNGAPSTYSAPSLAPTALTGRSKSQLGYNNNHNSQYIPSPLSPTFSNNTPSVYSSVQSRSVHTTPQTVTTEGKVQGTPPEKTTESTAAPNKRKETKSKVEFTKDGSTKITGFDAPISPVPPYTPTMPNDNSSLLAPNPSSTSNGGRSSPAPGGGGGGRGSFDISSTTTRERPPKPIERPREELFPETPAQIKRREEREKRIGQTSSATARLNRSNHHHNNGLAVDTIIAGTSTKGKSRILPEIEIVEDDDPRIIFPLEGKSTKIQSTHDHVIRGGPFSHALHAQGYVNYRGSPSGSKAGSDAGGDYNGYANNYGRRGSSSKQSIGGGSGNKPPSTLIDQEDSGGYLPSRWASGDKSLRTTETEIQKYRPMEWKSGGGNEIITTKNDEWHPTTKDQFKRNMKDIATSARFSLFRAKKKVLRKAEM</sequence>
<feature type="region of interest" description="Disordered" evidence="1">
    <location>
        <begin position="218"/>
        <end position="559"/>
    </location>
</feature>
<organism evidence="2 3">
    <name type="scientific">Kwoniella dendrophila CBS 6074</name>
    <dbReference type="NCBI Taxonomy" id="1295534"/>
    <lineage>
        <taxon>Eukaryota</taxon>
        <taxon>Fungi</taxon>
        <taxon>Dikarya</taxon>
        <taxon>Basidiomycota</taxon>
        <taxon>Agaricomycotina</taxon>
        <taxon>Tremellomycetes</taxon>
        <taxon>Tremellales</taxon>
        <taxon>Cryptococcaceae</taxon>
        <taxon>Kwoniella</taxon>
    </lineage>
</organism>
<dbReference type="EMBL" id="CP144100">
    <property type="protein sequence ID" value="WWC88041.1"/>
    <property type="molecule type" value="Genomic_DNA"/>
</dbReference>
<keyword evidence="3" id="KW-1185">Reference proteome</keyword>
<reference evidence="2 3" key="1">
    <citation type="submission" date="2024-01" db="EMBL/GenBank/DDBJ databases">
        <title>Comparative genomics of Cryptococcus and Kwoniella reveals pathogenesis evolution and contrasting modes of karyotype evolution via chromosome fusion or intercentromeric recombination.</title>
        <authorList>
            <person name="Coelho M.A."/>
            <person name="David-Palma M."/>
            <person name="Shea T."/>
            <person name="Bowers K."/>
            <person name="McGinley-Smith S."/>
            <person name="Mohammad A.W."/>
            <person name="Gnirke A."/>
            <person name="Yurkov A.M."/>
            <person name="Nowrousian M."/>
            <person name="Sun S."/>
            <person name="Cuomo C.A."/>
            <person name="Heitman J."/>
        </authorList>
    </citation>
    <scope>NUCLEOTIDE SEQUENCE [LARGE SCALE GENOMIC DNA]</scope>
    <source>
        <strain evidence="2 3">CBS 6074</strain>
    </source>
</reference>
<dbReference type="Proteomes" id="UP001355207">
    <property type="component" value="Chromosome 3"/>
</dbReference>
<feature type="compositionally biased region" description="Basic and acidic residues" evidence="1">
    <location>
        <begin position="437"/>
        <end position="447"/>
    </location>
</feature>
<evidence type="ECO:0000313" key="2">
    <source>
        <dbReference type="EMBL" id="WWC88041.1"/>
    </source>
</evidence>
<feature type="compositionally biased region" description="Polar residues" evidence="1">
    <location>
        <begin position="543"/>
        <end position="553"/>
    </location>
</feature>
<feature type="region of interest" description="Disordered" evidence="1">
    <location>
        <begin position="123"/>
        <end position="197"/>
    </location>
</feature>
<protein>
    <submittedName>
        <fullName evidence="2">Uncharacterized protein</fullName>
    </submittedName>
</protein>
<feature type="compositionally biased region" description="Low complexity" evidence="1">
    <location>
        <begin position="165"/>
        <end position="188"/>
    </location>
</feature>
<feature type="region of interest" description="Disordered" evidence="1">
    <location>
        <begin position="1"/>
        <end position="83"/>
    </location>
</feature>
<gene>
    <name evidence="2" type="ORF">L201_002944</name>
</gene>
<feature type="compositionally biased region" description="Gly residues" evidence="1">
    <location>
        <begin position="334"/>
        <end position="343"/>
    </location>
</feature>
<evidence type="ECO:0000256" key="1">
    <source>
        <dbReference type="SAM" id="MobiDB-lite"/>
    </source>
</evidence>
<dbReference type="AlphaFoldDB" id="A0AAX4JSC6"/>
<name>A0AAX4JSC6_9TREE</name>
<dbReference type="RefSeq" id="XP_066074804.1">
    <property type="nucleotide sequence ID" value="XM_066218707.1"/>
</dbReference>
<dbReference type="GeneID" id="91093615"/>
<feature type="compositionally biased region" description="Polar residues" evidence="1">
    <location>
        <begin position="466"/>
        <end position="484"/>
    </location>
</feature>
<feature type="compositionally biased region" description="Polar residues" evidence="1">
    <location>
        <begin position="124"/>
        <end position="140"/>
    </location>
</feature>
<feature type="region of interest" description="Disordered" evidence="1">
    <location>
        <begin position="651"/>
        <end position="698"/>
    </location>
</feature>